<dbReference type="RefSeq" id="WP_165789924.1">
    <property type="nucleotide sequence ID" value="NZ_CP145893.1"/>
</dbReference>
<geneLocation type="plasmid" evidence="2 3">
    <name>pY5S7-1</name>
</geneLocation>
<sequence>MAKLVSGLTLVLLLLAVGCSSQNELTQSDADISGTIIEVNEQDNQILIEQDNPDDPATKQIWISKDEDSEIVIGGAAESKFASSIKNKKAEVWIKNLIAQSSPPQAIAEKVIIE</sequence>
<reference evidence="2 3" key="1">
    <citation type="submission" date="2024-02" db="EMBL/GenBank/DDBJ databases">
        <title>Complete sequences of two Paenibacillus sp. strains and one Lysinibacillus strain isolated from the environment on STAA medium highlight biotechnological potential.</title>
        <authorList>
            <person name="Attere S.A."/>
            <person name="Piche L.C."/>
            <person name="Intertaglia L."/>
            <person name="Lami R."/>
            <person name="Charette S.J."/>
            <person name="Vincent A.T."/>
        </authorList>
    </citation>
    <scope>NUCLEOTIDE SEQUENCE [LARGE SCALE GENOMIC DNA]</scope>
    <source>
        <strain evidence="2 3">Y5S-7</strain>
        <plasmid evidence="2 3">pY5S7-1</plasmid>
    </source>
</reference>
<evidence type="ECO:0000313" key="3">
    <source>
        <dbReference type="Proteomes" id="UP001364764"/>
    </source>
</evidence>
<keyword evidence="2" id="KW-0614">Plasmid</keyword>
<dbReference type="InterPro" id="IPR021598">
    <property type="entry name" value="DUF3221"/>
</dbReference>
<evidence type="ECO:0000256" key="1">
    <source>
        <dbReference type="SAM" id="SignalP"/>
    </source>
</evidence>
<dbReference type="GeneID" id="93480037"/>
<proteinExistence type="predicted"/>
<gene>
    <name evidence="2" type="ORF">V6668_31190</name>
</gene>
<dbReference type="AlphaFoldDB" id="A0ABD8B203"/>
<dbReference type="Pfam" id="PF11518">
    <property type="entry name" value="DUF3221"/>
    <property type="match status" value="1"/>
</dbReference>
<name>A0ABD8B203_PAEAM</name>
<dbReference type="Proteomes" id="UP001364764">
    <property type="component" value="Plasmid pY5S7-1"/>
</dbReference>
<keyword evidence="1" id="KW-0732">Signal</keyword>
<accession>A0ABD8B203</accession>
<dbReference type="PROSITE" id="PS51257">
    <property type="entry name" value="PROKAR_LIPOPROTEIN"/>
    <property type="match status" value="1"/>
</dbReference>
<evidence type="ECO:0000313" key="2">
    <source>
        <dbReference type="EMBL" id="WWP23859.1"/>
    </source>
</evidence>
<feature type="signal peptide" evidence="1">
    <location>
        <begin position="1"/>
        <end position="23"/>
    </location>
</feature>
<feature type="chain" id="PRO_5044847185" evidence="1">
    <location>
        <begin position="24"/>
        <end position="114"/>
    </location>
</feature>
<organism evidence="2 3">
    <name type="scientific">Paenibacillus amylolyticus</name>
    <dbReference type="NCBI Taxonomy" id="1451"/>
    <lineage>
        <taxon>Bacteria</taxon>
        <taxon>Bacillati</taxon>
        <taxon>Bacillota</taxon>
        <taxon>Bacilli</taxon>
        <taxon>Bacillales</taxon>
        <taxon>Paenibacillaceae</taxon>
        <taxon>Paenibacillus</taxon>
    </lineage>
</organism>
<dbReference type="EMBL" id="CP145893">
    <property type="protein sequence ID" value="WWP23859.1"/>
    <property type="molecule type" value="Genomic_DNA"/>
</dbReference>
<protein>
    <submittedName>
        <fullName evidence="2">DUF3221 domain-containing protein</fullName>
    </submittedName>
</protein>